<dbReference type="SUPFAM" id="SSF47226">
    <property type="entry name" value="Histidine-containing phosphotransfer domain, HPT domain"/>
    <property type="match status" value="1"/>
</dbReference>
<dbReference type="PANTHER" id="PTHR28242">
    <property type="entry name" value="PHOSPHORELAY INTERMEDIATE PROTEIN YPD1"/>
    <property type="match status" value="1"/>
</dbReference>
<evidence type="ECO:0000256" key="1">
    <source>
        <dbReference type="ARBA" id="ARBA00023012"/>
    </source>
</evidence>
<dbReference type="EMBL" id="NQVE01000054">
    <property type="protein sequence ID" value="RAL51168.1"/>
    <property type="molecule type" value="Genomic_DNA"/>
</dbReference>
<dbReference type="GO" id="GO:0009927">
    <property type="term" value="F:histidine phosphotransfer kinase activity"/>
    <property type="evidence" value="ECO:0007669"/>
    <property type="project" value="UniProtKB-UniRule"/>
</dbReference>
<sequence>MCHSLKYTSGVTFFVELIATFLTDSGSTLDDMIDIIEYPILDYEKLHELCIKLKGSSACIGACRMTSACCKLIQAILKKSKRE</sequence>
<keyword evidence="4" id="KW-1185">Reference proteome</keyword>
<dbReference type="InterPro" id="IPR036641">
    <property type="entry name" value="HPT_dom_sf"/>
</dbReference>
<comment type="function">
    <text evidence="2">Functions as a two-component phosphorelay mediators between cytokinin sensor histidine kinases and response regulators (B-type ARRs). Plays an important role in propagating cytokinin signal transduction.</text>
</comment>
<dbReference type="Proteomes" id="UP000249390">
    <property type="component" value="Unassembled WGS sequence"/>
</dbReference>
<protein>
    <recommendedName>
        <fullName evidence="2">Histidine-containing phosphotransfer protein</fullName>
    </recommendedName>
</protein>
<reference evidence="3 4" key="1">
    <citation type="submission" date="2018-06" db="EMBL/GenBank/DDBJ databases">
        <title>The Genome of Cuscuta australis (Dodder) Provides Insight into the Evolution of Plant Parasitism.</title>
        <authorList>
            <person name="Liu H."/>
        </authorList>
    </citation>
    <scope>NUCLEOTIDE SEQUENCE [LARGE SCALE GENOMIC DNA]</scope>
    <source>
        <strain evidence="4">cv. Yunnan</strain>
        <tissue evidence="3">Vines</tissue>
    </source>
</reference>
<keyword evidence="1 2" id="KW-0902">Two-component regulatory system</keyword>
<dbReference type="GO" id="GO:0005829">
    <property type="term" value="C:cytosol"/>
    <property type="evidence" value="ECO:0007669"/>
    <property type="project" value="UniProtKB-SubCell"/>
</dbReference>
<dbReference type="PANTHER" id="PTHR28242:SF63">
    <property type="entry name" value="HISTIDINE-CONTAINING PHOSPHOTRANSFER PROTEIN"/>
    <property type="match status" value="1"/>
</dbReference>
<dbReference type="GO" id="GO:0009736">
    <property type="term" value="P:cytokinin-activated signaling pathway"/>
    <property type="evidence" value="ECO:0007669"/>
    <property type="project" value="UniProtKB-KW"/>
</dbReference>
<name>A0A328E3C8_9ASTE</name>
<keyword evidence="2" id="KW-0932">Cytokinin signaling pathway</keyword>
<dbReference type="GO" id="GO:0005634">
    <property type="term" value="C:nucleus"/>
    <property type="evidence" value="ECO:0007669"/>
    <property type="project" value="UniProtKB-SubCell"/>
</dbReference>
<dbReference type="GO" id="GO:0000160">
    <property type="term" value="P:phosphorelay signal transduction system"/>
    <property type="evidence" value="ECO:0007669"/>
    <property type="project" value="UniProtKB-UniRule"/>
</dbReference>
<dbReference type="AlphaFoldDB" id="A0A328E3C8"/>
<organism evidence="3 4">
    <name type="scientific">Cuscuta australis</name>
    <dbReference type="NCBI Taxonomy" id="267555"/>
    <lineage>
        <taxon>Eukaryota</taxon>
        <taxon>Viridiplantae</taxon>
        <taxon>Streptophyta</taxon>
        <taxon>Embryophyta</taxon>
        <taxon>Tracheophyta</taxon>
        <taxon>Spermatophyta</taxon>
        <taxon>Magnoliopsida</taxon>
        <taxon>eudicotyledons</taxon>
        <taxon>Gunneridae</taxon>
        <taxon>Pentapetalae</taxon>
        <taxon>asterids</taxon>
        <taxon>lamiids</taxon>
        <taxon>Solanales</taxon>
        <taxon>Convolvulaceae</taxon>
        <taxon>Cuscuteae</taxon>
        <taxon>Cuscuta</taxon>
        <taxon>Cuscuta subgen. Grammica</taxon>
        <taxon>Cuscuta sect. Cleistogrammica</taxon>
    </lineage>
</organism>
<proteinExistence type="predicted"/>
<evidence type="ECO:0000313" key="4">
    <source>
        <dbReference type="Proteomes" id="UP000249390"/>
    </source>
</evidence>
<comment type="domain">
    <text evidence="2">Histidine-containing phosphotransfer domain (HPt) contains an active histidine that mediates the phosphotransfer.</text>
</comment>
<dbReference type="Gene3D" id="1.20.120.160">
    <property type="entry name" value="HPT domain"/>
    <property type="match status" value="1"/>
</dbReference>
<gene>
    <name evidence="3" type="ORF">DM860_005524</name>
</gene>
<comment type="subcellular location">
    <subcellularLocation>
        <location evidence="2">Cytoplasm</location>
        <location evidence="2">Cytosol</location>
    </subcellularLocation>
    <subcellularLocation>
        <location evidence="2">Nucleus</location>
    </subcellularLocation>
</comment>
<dbReference type="InterPro" id="IPR045871">
    <property type="entry name" value="AHP1-5/YPD1"/>
</dbReference>
<evidence type="ECO:0000256" key="2">
    <source>
        <dbReference type="RuleBase" id="RU369004"/>
    </source>
</evidence>
<evidence type="ECO:0000313" key="3">
    <source>
        <dbReference type="EMBL" id="RAL51168.1"/>
    </source>
</evidence>
<comment type="caution">
    <text evidence="3">The sequence shown here is derived from an EMBL/GenBank/DDBJ whole genome shotgun (WGS) entry which is preliminary data.</text>
</comment>
<accession>A0A328E3C8</accession>
<dbReference type="GO" id="GO:0043424">
    <property type="term" value="F:protein histidine kinase binding"/>
    <property type="evidence" value="ECO:0007669"/>
    <property type="project" value="UniProtKB-UniRule"/>
</dbReference>